<dbReference type="EMBL" id="SRLN01000012">
    <property type="protein sequence ID" value="KAB0242484.1"/>
    <property type="molecule type" value="Genomic_DNA"/>
</dbReference>
<proteinExistence type="predicted"/>
<sequence>MRLQTLTKTFTLALVGMGAIFTLQSPSQAQAIFECLVPVAVPYAGVPTTSTQVGPNEYKAVIRWISPYSSGSGYTPVQRCQEVTGRFNALYARPGGIDIITTGYLNGLPVIYSPSNGRERANSDNVLFTLKRGDDGTQIIQQLFDLQSGASSTPLFEISSDSASPNFGTFLDIAPVEIGVTPSSSSSPVPGTSSEQSPQRPSGIPQKDNLGFGSLSSSRFCVISLTYNKYLSKINYTLR</sequence>
<dbReference type="Proteomes" id="UP000325636">
    <property type="component" value="Unassembled WGS sequence"/>
</dbReference>
<feature type="region of interest" description="Disordered" evidence="1">
    <location>
        <begin position="181"/>
        <end position="210"/>
    </location>
</feature>
<dbReference type="InterPro" id="IPR025478">
    <property type="entry name" value="COP23"/>
</dbReference>
<evidence type="ECO:0000313" key="3">
    <source>
        <dbReference type="EMBL" id="KAB0242484.1"/>
    </source>
</evidence>
<evidence type="ECO:0008006" key="5">
    <source>
        <dbReference type="Google" id="ProtNLM"/>
    </source>
</evidence>
<keyword evidence="2" id="KW-0732">Signal</keyword>
<name>A0A5J5LXH6_MICAE</name>
<evidence type="ECO:0000256" key="2">
    <source>
        <dbReference type="SAM" id="SignalP"/>
    </source>
</evidence>
<feature type="signal peptide" evidence="2">
    <location>
        <begin position="1"/>
        <end position="31"/>
    </location>
</feature>
<feature type="compositionally biased region" description="Low complexity" evidence="1">
    <location>
        <begin position="181"/>
        <end position="194"/>
    </location>
</feature>
<protein>
    <recommendedName>
        <fullName evidence="5">DUF3747 domain-containing protein</fullName>
    </recommendedName>
</protein>
<dbReference type="Pfam" id="PF14218">
    <property type="entry name" value="COP23"/>
    <property type="match status" value="1"/>
</dbReference>
<reference evidence="4" key="1">
    <citation type="submission" date="2019-04" db="EMBL/GenBank/DDBJ databases">
        <title>Microviridin 1777: A Toxic Chymotrypsin Inhibitor Discovered by a Metabologenomic Approach.</title>
        <authorList>
            <person name="Sieber S."/>
            <person name="Grendelmeier S.M."/>
            <person name="Harris L.A."/>
            <person name="Mitchell D.A."/>
            <person name="Gademann K."/>
        </authorList>
    </citation>
    <scope>NUCLEOTIDE SEQUENCE [LARGE SCALE GENOMIC DNA]</scope>
    <source>
        <strain evidence="4">EAWAG127a</strain>
    </source>
</reference>
<evidence type="ECO:0000256" key="1">
    <source>
        <dbReference type="SAM" id="MobiDB-lite"/>
    </source>
</evidence>
<dbReference type="RefSeq" id="WP_150977910.1">
    <property type="nucleotide sequence ID" value="NZ_SRLN01000012.1"/>
</dbReference>
<accession>A0A5J5LXH6</accession>
<evidence type="ECO:0000313" key="4">
    <source>
        <dbReference type="Proteomes" id="UP000325636"/>
    </source>
</evidence>
<dbReference type="AlphaFoldDB" id="A0A5J5LXH6"/>
<gene>
    <name evidence="3" type="ORF">EZJ55_19950</name>
</gene>
<organism evidence="3 4">
    <name type="scientific">Microcystis aeruginosa EAWAG127a</name>
    <dbReference type="NCBI Taxonomy" id="2529855"/>
    <lineage>
        <taxon>Bacteria</taxon>
        <taxon>Bacillati</taxon>
        <taxon>Cyanobacteriota</taxon>
        <taxon>Cyanophyceae</taxon>
        <taxon>Oscillatoriophycideae</taxon>
        <taxon>Chroococcales</taxon>
        <taxon>Microcystaceae</taxon>
        <taxon>Microcystis</taxon>
    </lineage>
</organism>
<comment type="caution">
    <text evidence="3">The sequence shown here is derived from an EMBL/GenBank/DDBJ whole genome shotgun (WGS) entry which is preliminary data.</text>
</comment>
<feature type="chain" id="PRO_5023875619" description="DUF3747 domain-containing protein" evidence="2">
    <location>
        <begin position="32"/>
        <end position="239"/>
    </location>
</feature>